<protein>
    <submittedName>
        <fullName evidence="1">Uncharacterized protein</fullName>
    </submittedName>
</protein>
<name>A0A5E4XL64_9BURK</name>
<dbReference type="AlphaFoldDB" id="A0A5E4XL64"/>
<dbReference type="EMBL" id="CABPSM010000013">
    <property type="protein sequence ID" value="VVE37259.1"/>
    <property type="molecule type" value="Genomic_DNA"/>
</dbReference>
<sequence length="114" mass="12394">MRDLIVDAFLINNTNDTSNCQNPENLYRYEKVLQPGRMAEYARVGGDSKSLNGHIDFTTNISNGQIQLSATYNYATATLVPTPRNGGEQKYSISPPAGAPAPDILQGNFTITAL</sequence>
<accession>A0A5E4XL64</accession>
<evidence type="ECO:0000313" key="1">
    <source>
        <dbReference type="EMBL" id="VVE37259.1"/>
    </source>
</evidence>
<proteinExistence type="predicted"/>
<organism evidence="1 2">
    <name type="scientific">Pandoraea horticolens</name>
    <dbReference type="NCBI Taxonomy" id="2508298"/>
    <lineage>
        <taxon>Bacteria</taxon>
        <taxon>Pseudomonadati</taxon>
        <taxon>Pseudomonadota</taxon>
        <taxon>Betaproteobacteria</taxon>
        <taxon>Burkholderiales</taxon>
        <taxon>Burkholderiaceae</taxon>
        <taxon>Pandoraea</taxon>
    </lineage>
</organism>
<keyword evidence="2" id="KW-1185">Reference proteome</keyword>
<dbReference type="Proteomes" id="UP000343317">
    <property type="component" value="Unassembled WGS sequence"/>
</dbReference>
<evidence type="ECO:0000313" key="2">
    <source>
        <dbReference type="Proteomes" id="UP000343317"/>
    </source>
</evidence>
<gene>
    <name evidence="1" type="ORF">PHO31112_03953</name>
</gene>
<reference evidence="1 2" key="1">
    <citation type="submission" date="2019-08" db="EMBL/GenBank/DDBJ databases">
        <authorList>
            <person name="Peeters C."/>
        </authorList>
    </citation>
    <scope>NUCLEOTIDE SEQUENCE [LARGE SCALE GENOMIC DNA]</scope>
    <source>
        <strain evidence="1 2">LMG 31112</strain>
    </source>
</reference>